<dbReference type="Proteomes" id="UP000261174">
    <property type="component" value="Unassembled WGS sequence"/>
</dbReference>
<dbReference type="GO" id="GO:0005829">
    <property type="term" value="C:cytosol"/>
    <property type="evidence" value="ECO:0007669"/>
    <property type="project" value="TreeGrafter"/>
</dbReference>
<keyword evidence="3" id="KW-0285">Flavoprotein</keyword>
<accession>A0A3E1P432</accession>
<dbReference type="InterPro" id="IPR015899">
    <property type="entry name" value="UDP-GalPyranose_mutase_C"/>
</dbReference>
<comment type="cofactor">
    <cofactor evidence="1">
        <name>FAD</name>
        <dbReference type="ChEBI" id="CHEBI:57692"/>
    </cofactor>
</comment>
<dbReference type="PANTHER" id="PTHR21197">
    <property type="entry name" value="UDP-GALACTOPYRANOSE MUTASE"/>
    <property type="match status" value="1"/>
</dbReference>
<evidence type="ECO:0000259" key="6">
    <source>
        <dbReference type="Pfam" id="PF03275"/>
    </source>
</evidence>
<organism evidence="7 8">
    <name type="scientific">Chitinophaga silvisoli</name>
    <dbReference type="NCBI Taxonomy" id="2291814"/>
    <lineage>
        <taxon>Bacteria</taxon>
        <taxon>Pseudomonadati</taxon>
        <taxon>Bacteroidota</taxon>
        <taxon>Chitinophagia</taxon>
        <taxon>Chitinophagales</taxon>
        <taxon>Chitinophagaceae</taxon>
        <taxon>Chitinophaga</taxon>
    </lineage>
</organism>
<protein>
    <submittedName>
        <fullName evidence="7">UDP-galactopyranose mutase</fullName>
        <ecNumber evidence="7">5.4.99.9</ecNumber>
    </submittedName>
</protein>
<dbReference type="Pfam" id="PF03275">
    <property type="entry name" value="GLF"/>
    <property type="match status" value="1"/>
</dbReference>
<dbReference type="RefSeq" id="WP_116853589.1">
    <property type="nucleotide sequence ID" value="NZ_QTJV01000003.1"/>
</dbReference>
<dbReference type="SUPFAM" id="SSF54373">
    <property type="entry name" value="FAD-linked reductases, C-terminal domain"/>
    <property type="match status" value="1"/>
</dbReference>
<keyword evidence="5 7" id="KW-0413">Isomerase</keyword>
<keyword evidence="4" id="KW-0274">FAD</keyword>
<evidence type="ECO:0000313" key="7">
    <source>
        <dbReference type="EMBL" id="RFM34935.1"/>
    </source>
</evidence>
<dbReference type="InterPro" id="IPR004379">
    <property type="entry name" value="UDP-GALP_mutase"/>
</dbReference>
<evidence type="ECO:0000313" key="8">
    <source>
        <dbReference type="Proteomes" id="UP000261174"/>
    </source>
</evidence>
<feature type="domain" description="UDP-galactopyranose mutase C-terminal" evidence="6">
    <location>
        <begin position="150"/>
        <end position="349"/>
    </location>
</feature>
<evidence type="ECO:0000256" key="3">
    <source>
        <dbReference type="ARBA" id="ARBA00022630"/>
    </source>
</evidence>
<evidence type="ECO:0000256" key="5">
    <source>
        <dbReference type="ARBA" id="ARBA00023235"/>
    </source>
</evidence>
<dbReference type="EMBL" id="QTJV01000003">
    <property type="protein sequence ID" value="RFM34935.1"/>
    <property type="molecule type" value="Genomic_DNA"/>
</dbReference>
<gene>
    <name evidence="7" type="primary">glf</name>
    <name evidence="7" type="ORF">DXN04_11975</name>
</gene>
<dbReference type="EC" id="5.4.99.9" evidence="7"/>
<dbReference type="OrthoDB" id="9769600at2"/>
<proteinExistence type="inferred from homology"/>
<dbReference type="NCBIfam" id="TIGR00031">
    <property type="entry name" value="UDP-GALP_mutase"/>
    <property type="match status" value="1"/>
</dbReference>
<reference evidence="7 8" key="1">
    <citation type="submission" date="2018-08" db="EMBL/GenBank/DDBJ databases">
        <title>Chitinophaga sp. K20C18050901, a novel bacterium isolated from forest soil.</title>
        <authorList>
            <person name="Wang C."/>
        </authorList>
    </citation>
    <scope>NUCLEOTIDE SEQUENCE [LARGE SCALE GENOMIC DNA]</scope>
    <source>
        <strain evidence="7 8">K20C18050901</strain>
    </source>
</reference>
<dbReference type="AlphaFoldDB" id="A0A3E1P432"/>
<sequence>MEKPYDYLIVGAGLFGAVCAHELRKSGHKCLVIDKRMHAGGNLYCENVNGIQVHKYGAHIFHTNDLAIWNYVNQLVPFRHYNHSVMANYKGKLFNLPFNMNTFYQLWQLKTPEEVIGRIAEQRTAAKITDPANLEEQAISMVGADMYHTLIKGYTEKQWGRFAKELPASIIKRLPLRFTYDNSYFSDRYQGIPAGGYNKLIDALLADVEVRLNIDYLDNKDAWQEMAETIIFTGPIDAWFNYCYGRLEYRSLSFEQEILPVSNFQGCAVMNYTDSEVPYTRIIEHKHFEGGQQPFSVITYEYPQAMARNAEPYYPVNDSRNNNLYTKYKQAAAQQANVIFGGRLAEYKYYDMDQIIGSALSKMKKLKAGLSNLQV</sequence>
<dbReference type="Pfam" id="PF13450">
    <property type="entry name" value="NAD_binding_8"/>
    <property type="match status" value="1"/>
</dbReference>
<comment type="caution">
    <text evidence="7">The sequence shown here is derived from an EMBL/GenBank/DDBJ whole genome shotgun (WGS) entry which is preliminary data.</text>
</comment>
<dbReference type="PANTHER" id="PTHR21197:SF0">
    <property type="entry name" value="UDP-GALACTOPYRANOSE MUTASE"/>
    <property type="match status" value="1"/>
</dbReference>
<dbReference type="Gene3D" id="3.40.50.720">
    <property type="entry name" value="NAD(P)-binding Rossmann-like Domain"/>
    <property type="match status" value="3"/>
</dbReference>
<dbReference type="GO" id="GO:0050660">
    <property type="term" value="F:flavin adenine dinucleotide binding"/>
    <property type="evidence" value="ECO:0007669"/>
    <property type="project" value="TreeGrafter"/>
</dbReference>
<dbReference type="GO" id="GO:0008767">
    <property type="term" value="F:UDP-galactopyranose mutase activity"/>
    <property type="evidence" value="ECO:0007669"/>
    <property type="project" value="UniProtKB-EC"/>
</dbReference>
<keyword evidence="8" id="KW-1185">Reference proteome</keyword>
<dbReference type="SUPFAM" id="SSF51971">
    <property type="entry name" value="Nucleotide-binding domain"/>
    <property type="match status" value="1"/>
</dbReference>
<comment type="similarity">
    <text evidence="2">Belongs to the UDP-galactopyranose/dTDP-fucopyranose mutase family.</text>
</comment>
<evidence type="ECO:0000256" key="4">
    <source>
        <dbReference type="ARBA" id="ARBA00022827"/>
    </source>
</evidence>
<name>A0A3E1P432_9BACT</name>
<evidence type="ECO:0000256" key="2">
    <source>
        <dbReference type="ARBA" id="ARBA00009321"/>
    </source>
</evidence>
<evidence type="ECO:0000256" key="1">
    <source>
        <dbReference type="ARBA" id="ARBA00001974"/>
    </source>
</evidence>